<comment type="subcellular location">
    <subcellularLocation>
        <location evidence="1 7 8">Cytoplasm</location>
    </subcellularLocation>
</comment>
<evidence type="ECO:0000259" key="9">
    <source>
        <dbReference type="Pfam" id="PF02875"/>
    </source>
</evidence>
<dbReference type="PANTHER" id="PTHR43692">
    <property type="entry name" value="UDP-N-ACETYLMURAMOYLALANINE--D-GLUTAMATE LIGASE"/>
    <property type="match status" value="1"/>
</dbReference>
<keyword evidence="7 8" id="KW-0133">Cell shape</keyword>
<keyword evidence="7 8" id="KW-0132">Cell division</keyword>
<dbReference type="RefSeq" id="WP_311365905.1">
    <property type="nucleotide sequence ID" value="NZ_JAVRIC010000022.1"/>
</dbReference>
<gene>
    <name evidence="7 11" type="primary">murD</name>
    <name evidence="11" type="ORF">RM530_14165</name>
</gene>
<dbReference type="InterPro" id="IPR004101">
    <property type="entry name" value="Mur_ligase_C"/>
</dbReference>
<reference evidence="11 12" key="1">
    <citation type="submission" date="2023-09" db="EMBL/GenBank/DDBJ databases">
        <authorList>
            <person name="Rey-Velasco X."/>
        </authorList>
    </citation>
    <scope>NUCLEOTIDE SEQUENCE [LARGE SCALE GENOMIC DNA]</scope>
    <source>
        <strain evidence="11 12">W345</strain>
    </source>
</reference>
<comment type="caution">
    <text evidence="11">The sequence shown here is derived from an EMBL/GenBank/DDBJ whole genome shotgun (WGS) entry which is preliminary data.</text>
</comment>
<dbReference type="GO" id="GO:0008764">
    <property type="term" value="F:UDP-N-acetylmuramoylalanine-D-glutamate ligase activity"/>
    <property type="evidence" value="ECO:0007669"/>
    <property type="project" value="UniProtKB-EC"/>
</dbReference>
<keyword evidence="7 8" id="KW-0573">Peptidoglycan synthesis</keyword>
<evidence type="ECO:0000256" key="6">
    <source>
        <dbReference type="ARBA" id="ARBA00022840"/>
    </source>
</evidence>
<comment type="similarity">
    <text evidence="7">Belongs to the MurCDEF family.</text>
</comment>
<dbReference type="EMBL" id="JAVRIC010000022">
    <property type="protein sequence ID" value="MDT0498493.1"/>
    <property type="molecule type" value="Genomic_DNA"/>
</dbReference>
<dbReference type="PANTHER" id="PTHR43692:SF1">
    <property type="entry name" value="UDP-N-ACETYLMURAMOYLALANINE--D-GLUTAMATE LIGASE"/>
    <property type="match status" value="1"/>
</dbReference>
<organism evidence="11 12">
    <name type="scientific">Banduia mediterranea</name>
    <dbReference type="NCBI Taxonomy" id="3075609"/>
    <lineage>
        <taxon>Bacteria</taxon>
        <taxon>Pseudomonadati</taxon>
        <taxon>Pseudomonadota</taxon>
        <taxon>Gammaproteobacteria</taxon>
        <taxon>Nevskiales</taxon>
        <taxon>Algiphilaceae</taxon>
        <taxon>Banduia</taxon>
    </lineage>
</organism>
<dbReference type="SUPFAM" id="SSF53244">
    <property type="entry name" value="MurD-like peptide ligases, peptide-binding domain"/>
    <property type="match status" value="1"/>
</dbReference>
<evidence type="ECO:0000313" key="11">
    <source>
        <dbReference type="EMBL" id="MDT0498493.1"/>
    </source>
</evidence>
<evidence type="ECO:0000256" key="5">
    <source>
        <dbReference type="ARBA" id="ARBA00022741"/>
    </source>
</evidence>
<evidence type="ECO:0000259" key="10">
    <source>
        <dbReference type="Pfam" id="PF08245"/>
    </source>
</evidence>
<evidence type="ECO:0000313" key="12">
    <source>
        <dbReference type="Proteomes" id="UP001254608"/>
    </source>
</evidence>
<dbReference type="SUPFAM" id="SSF51984">
    <property type="entry name" value="MurCD N-terminal domain"/>
    <property type="match status" value="1"/>
</dbReference>
<sequence>MSFRAQHWLVVGLGASGTSALRYLLREGAVCLATDSRDSPPDLAALRADFPQVAFHVGAFSAPEPLNRFAGAIVSPGVSLDNEFVQRLAAAGVPILGDVELFARALPRDPAVIAITGSNGKSTVTTLLGDMARAAGLNVKLGGNLGKPVLDLLDASADLYVLELSSFQLETTHSLRSTAATVLNLSEDHLDRHHTMENYGRIKSGIYRGADVAVVNRDDVATSRNAEQASAVLSFGLDLPQDGHYGLLHADGQNWLMRGAQRLLAMSELRMIGLHNAANALAALALGEAAGIALAPALQALRAFPGLPHRCQWVSDAGGVTWIDDSKGTNVGSTLAALRGLSGPIVWLGGGRGKGQDFSPLRPPLAEKGRAAIVYGEDADKLQRGLVGALPVSRVHTLDEAVREARDCAQPGDQVLLSPACASLDQFSNYIERGLRFAQLARQGAE</sequence>
<dbReference type="HAMAP" id="MF_00639">
    <property type="entry name" value="MurD"/>
    <property type="match status" value="1"/>
</dbReference>
<proteinExistence type="inferred from homology"/>
<keyword evidence="7 8" id="KW-0961">Cell wall biogenesis/degradation</keyword>
<dbReference type="Gene3D" id="3.90.190.20">
    <property type="entry name" value="Mur ligase, C-terminal domain"/>
    <property type="match status" value="1"/>
</dbReference>
<dbReference type="Pfam" id="PF21799">
    <property type="entry name" value="MurD-like_N"/>
    <property type="match status" value="1"/>
</dbReference>
<feature type="domain" description="Mur ligase C-terminal" evidence="9">
    <location>
        <begin position="309"/>
        <end position="421"/>
    </location>
</feature>
<feature type="domain" description="Mur ligase central" evidence="10">
    <location>
        <begin position="115"/>
        <end position="286"/>
    </location>
</feature>
<dbReference type="NCBIfam" id="TIGR01087">
    <property type="entry name" value="murD"/>
    <property type="match status" value="1"/>
</dbReference>
<dbReference type="InterPro" id="IPR013221">
    <property type="entry name" value="Mur_ligase_cen"/>
</dbReference>
<dbReference type="Gene3D" id="3.40.50.720">
    <property type="entry name" value="NAD(P)-binding Rossmann-like Domain"/>
    <property type="match status" value="1"/>
</dbReference>
<keyword evidence="3 7" id="KW-0963">Cytoplasm</keyword>
<dbReference type="EC" id="6.3.2.9" evidence="7 8"/>
<dbReference type="InterPro" id="IPR036565">
    <property type="entry name" value="Mur-like_cat_sf"/>
</dbReference>
<dbReference type="Proteomes" id="UP001254608">
    <property type="component" value="Unassembled WGS sequence"/>
</dbReference>
<evidence type="ECO:0000256" key="8">
    <source>
        <dbReference type="RuleBase" id="RU003664"/>
    </source>
</evidence>
<evidence type="ECO:0000256" key="2">
    <source>
        <dbReference type="ARBA" id="ARBA00004752"/>
    </source>
</evidence>
<evidence type="ECO:0000256" key="4">
    <source>
        <dbReference type="ARBA" id="ARBA00022598"/>
    </source>
</evidence>
<dbReference type="InterPro" id="IPR036615">
    <property type="entry name" value="Mur_ligase_C_dom_sf"/>
</dbReference>
<keyword evidence="6 7" id="KW-0067">ATP-binding</keyword>
<keyword evidence="5 7" id="KW-0547">Nucleotide-binding</keyword>
<protein>
    <recommendedName>
        <fullName evidence="7 8">UDP-N-acetylmuramoylalanine--D-glutamate ligase</fullName>
        <ecNumber evidence="7 8">6.3.2.9</ecNumber>
    </recommendedName>
    <alternativeName>
        <fullName evidence="7">D-glutamic acid-adding enzyme</fullName>
    </alternativeName>
    <alternativeName>
        <fullName evidence="7">UDP-N-acetylmuramoyl-L-alanyl-D-glutamate synthetase</fullName>
    </alternativeName>
</protein>
<evidence type="ECO:0000256" key="1">
    <source>
        <dbReference type="ARBA" id="ARBA00004496"/>
    </source>
</evidence>
<evidence type="ECO:0000256" key="3">
    <source>
        <dbReference type="ARBA" id="ARBA00022490"/>
    </source>
</evidence>
<feature type="binding site" evidence="7">
    <location>
        <begin position="117"/>
        <end position="123"/>
    </location>
    <ligand>
        <name>ATP</name>
        <dbReference type="ChEBI" id="CHEBI:30616"/>
    </ligand>
</feature>
<dbReference type="Gene3D" id="3.40.1190.10">
    <property type="entry name" value="Mur-like, catalytic domain"/>
    <property type="match status" value="1"/>
</dbReference>
<dbReference type="SUPFAM" id="SSF53623">
    <property type="entry name" value="MurD-like peptide ligases, catalytic domain"/>
    <property type="match status" value="1"/>
</dbReference>
<comment type="pathway">
    <text evidence="2 7 8">Cell wall biogenesis; peptidoglycan biosynthesis.</text>
</comment>
<accession>A0ABU2WLR1</accession>
<comment type="function">
    <text evidence="7 8">Cell wall formation. Catalyzes the addition of glutamate to the nucleotide precursor UDP-N-acetylmuramoyl-L-alanine (UMA).</text>
</comment>
<keyword evidence="7 8" id="KW-0131">Cell cycle</keyword>
<dbReference type="Pfam" id="PF08245">
    <property type="entry name" value="Mur_ligase_M"/>
    <property type="match status" value="1"/>
</dbReference>
<evidence type="ECO:0000256" key="7">
    <source>
        <dbReference type="HAMAP-Rule" id="MF_00639"/>
    </source>
</evidence>
<comment type="catalytic activity">
    <reaction evidence="7 8">
        <text>UDP-N-acetyl-alpha-D-muramoyl-L-alanine + D-glutamate + ATP = UDP-N-acetyl-alpha-D-muramoyl-L-alanyl-D-glutamate + ADP + phosphate + H(+)</text>
        <dbReference type="Rhea" id="RHEA:16429"/>
        <dbReference type="ChEBI" id="CHEBI:15378"/>
        <dbReference type="ChEBI" id="CHEBI:29986"/>
        <dbReference type="ChEBI" id="CHEBI:30616"/>
        <dbReference type="ChEBI" id="CHEBI:43474"/>
        <dbReference type="ChEBI" id="CHEBI:83898"/>
        <dbReference type="ChEBI" id="CHEBI:83900"/>
        <dbReference type="ChEBI" id="CHEBI:456216"/>
        <dbReference type="EC" id="6.3.2.9"/>
    </reaction>
</comment>
<name>A0ABU2WLR1_9GAMM</name>
<dbReference type="Pfam" id="PF02875">
    <property type="entry name" value="Mur_ligase_C"/>
    <property type="match status" value="1"/>
</dbReference>
<keyword evidence="4 7" id="KW-0436">Ligase</keyword>
<keyword evidence="12" id="KW-1185">Reference proteome</keyword>
<dbReference type="InterPro" id="IPR005762">
    <property type="entry name" value="MurD"/>
</dbReference>